<dbReference type="InterPro" id="IPR011990">
    <property type="entry name" value="TPR-like_helical_dom_sf"/>
</dbReference>
<feature type="coiled-coil region" evidence="2">
    <location>
        <begin position="207"/>
        <end position="241"/>
    </location>
</feature>
<feature type="region of interest" description="Disordered" evidence="3">
    <location>
        <begin position="112"/>
        <end position="147"/>
    </location>
</feature>
<feature type="repeat" description="TPR" evidence="1">
    <location>
        <begin position="328"/>
        <end position="361"/>
    </location>
</feature>
<dbReference type="Proteomes" id="UP000016860">
    <property type="component" value="Unassembled WGS sequence"/>
</dbReference>
<dbReference type="STRING" id="1330534.L323_16515"/>
<name>U4QXB2_9FIRM</name>
<dbReference type="InterPro" id="IPR019734">
    <property type="entry name" value="TPR_rpt"/>
</dbReference>
<organism evidence="5 6">
    <name type="scientific">Ruminiclostridium papyrosolvens C7</name>
    <dbReference type="NCBI Taxonomy" id="1330534"/>
    <lineage>
        <taxon>Bacteria</taxon>
        <taxon>Bacillati</taxon>
        <taxon>Bacillota</taxon>
        <taxon>Clostridia</taxon>
        <taxon>Eubacteriales</taxon>
        <taxon>Oscillospiraceae</taxon>
        <taxon>Ruminiclostridium</taxon>
    </lineage>
</organism>
<dbReference type="PATRIC" id="fig|1330534.3.peg.3274"/>
<accession>U4QXB2</accession>
<dbReference type="SUPFAM" id="SSF48452">
    <property type="entry name" value="TPR-like"/>
    <property type="match status" value="1"/>
</dbReference>
<gene>
    <name evidence="5" type="ORF">L323_16515</name>
</gene>
<evidence type="ECO:0000313" key="5">
    <source>
        <dbReference type="EMBL" id="EPR09177.1"/>
    </source>
</evidence>
<dbReference type="OrthoDB" id="9791784at2"/>
<evidence type="ECO:0000256" key="3">
    <source>
        <dbReference type="SAM" id="MobiDB-lite"/>
    </source>
</evidence>
<evidence type="ECO:0000256" key="4">
    <source>
        <dbReference type="SAM" id="Phobius"/>
    </source>
</evidence>
<sequence>MDLKQEIRSFTPIDIEKLSQEKNVSEKVIDSVKGYNKAIENLRTGSEDIAMIELKKVISVNPDFYDAVNLLGLCYAYTNQIDKAQELFGRVADAEDNSVKAAEYLNYIGRGSNPGKGSGNTKTVKTEVNPQKPVPQNRSAKPKKPSNEEVQAEYVLIKNLGSQLKKPSVAVTINILSVICLIAAIAVFMANYKNTRSDESGPDTTVNTELNEKYDKVVSQNEKLKKDLDAANLKLKQIQLSSQLSQISGLYGQYKYIEAADKLLAIPAKDLSADSKKKYDSIKANVLKNAANQLTVEGTSLFNKKKYKEAIQKLEKVFTYGAKWSFGDKALYVLGKSYVANNEPQKGAETYKKLIKDYPDSSYVKYARSRLESLQ</sequence>
<feature type="transmembrane region" description="Helical" evidence="4">
    <location>
        <begin position="168"/>
        <end position="190"/>
    </location>
</feature>
<keyword evidence="4" id="KW-0812">Transmembrane</keyword>
<feature type="compositionally biased region" description="Polar residues" evidence="3">
    <location>
        <begin position="119"/>
        <end position="139"/>
    </location>
</feature>
<evidence type="ECO:0000256" key="1">
    <source>
        <dbReference type="PROSITE-ProRule" id="PRU00339"/>
    </source>
</evidence>
<keyword evidence="2" id="KW-0175">Coiled coil</keyword>
<keyword evidence="1" id="KW-0802">TPR repeat</keyword>
<evidence type="ECO:0000313" key="6">
    <source>
        <dbReference type="Proteomes" id="UP000016860"/>
    </source>
</evidence>
<protein>
    <recommendedName>
        <fullName evidence="7">Tetratricopeptide repeat protein</fullName>
    </recommendedName>
</protein>
<dbReference type="EMBL" id="ATAY01000088">
    <property type="protein sequence ID" value="EPR09177.1"/>
    <property type="molecule type" value="Genomic_DNA"/>
</dbReference>
<dbReference type="Pfam" id="PF13174">
    <property type="entry name" value="TPR_6"/>
    <property type="match status" value="1"/>
</dbReference>
<keyword evidence="4" id="KW-0472">Membrane</keyword>
<dbReference type="Gene3D" id="1.25.40.10">
    <property type="entry name" value="Tetratricopeptide repeat domain"/>
    <property type="match status" value="2"/>
</dbReference>
<comment type="caution">
    <text evidence="5">The sequence shown here is derived from an EMBL/GenBank/DDBJ whole genome shotgun (WGS) entry which is preliminary data.</text>
</comment>
<dbReference type="RefSeq" id="WP_020816711.1">
    <property type="nucleotide sequence ID" value="NZ_ATAY01000088.1"/>
</dbReference>
<evidence type="ECO:0000256" key="2">
    <source>
        <dbReference type="SAM" id="Coils"/>
    </source>
</evidence>
<keyword evidence="4" id="KW-1133">Transmembrane helix</keyword>
<dbReference type="AlphaFoldDB" id="U4QXB2"/>
<proteinExistence type="predicted"/>
<dbReference type="PROSITE" id="PS50005">
    <property type="entry name" value="TPR"/>
    <property type="match status" value="1"/>
</dbReference>
<evidence type="ECO:0008006" key="7">
    <source>
        <dbReference type="Google" id="ProtNLM"/>
    </source>
</evidence>
<reference evidence="5 6" key="1">
    <citation type="journal article" date="2013" name="Genome Announc.">
        <title>Draft Genome Sequence of the Cellulolytic Bacterium Clostridium papyrosolvens C7 (ATCC 700395).</title>
        <authorList>
            <person name="Zepeda V."/>
            <person name="Dassa B."/>
            <person name="Borovok I."/>
            <person name="Lamed R."/>
            <person name="Bayer E.A."/>
            <person name="Cate J.H."/>
        </authorList>
    </citation>
    <scope>NUCLEOTIDE SEQUENCE [LARGE SCALE GENOMIC DNA]</scope>
    <source>
        <strain evidence="5 6">C7</strain>
    </source>
</reference>